<accession>A0A2Z6PL95</accession>
<name>A0A2Z6PL95_TRISU</name>
<gene>
    <name evidence="1" type="ORF">TSUD_243560</name>
</gene>
<evidence type="ECO:0000313" key="2">
    <source>
        <dbReference type="Proteomes" id="UP000242715"/>
    </source>
</evidence>
<protein>
    <submittedName>
        <fullName evidence="1">Uncharacterized protein</fullName>
    </submittedName>
</protein>
<organism evidence="1 2">
    <name type="scientific">Trifolium subterraneum</name>
    <name type="common">Subterranean clover</name>
    <dbReference type="NCBI Taxonomy" id="3900"/>
    <lineage>
        <taxon>Eukaryota</taxon>
        <taxon>Viridiplantae</taxon>
        <taxon>Streptophyta</taxon>
        <taxon>Embryophyta</taxon>
        <taxon>Tracheophyta</taxon>
        <taxon>Spermatophyta</taxon>
        <taxon>Magnoliopsida</taxon>
        <taxon>eudicotyledons</taxon>
        <taxon>Gunneridae</taxon>
        <taxon>Pentapetalae</taxon>
        <taxon>rosids</taxon>
        <taxon>fabids</taxon>
        <taxon>Fabales</taxon>
        <taxon>Fabaceae</taxon>
        <taxon>Papilionoideae</taxon>
        <taxon>50 kb inversion clade</taxon>
        <taxon>NPAAA clade</taxon>
        <taxon>Hologalegina</taxon>
        <taxon>IRL clade</taxon>
        <taxon>Trifolieae</taxon>
        <taxon>Trifolium</taxon>
    </lineage>
</organism>
<dbReference type="EMBL" id="DF975468">
    <property type="protein sequence ID" value="GAU51735.1"/>
    <property type="molecule type" value="Genomic_DNA"/>
</dbReference>
<dbReference type="Proteomes" id="UP000242715">
    <property type="component" value="Unassembled WGS sequence"/>
</dbReference>
<proteinExistence type="predicted"/>
<reference evidence="2" key="1">
    <citation type="journal article" date="2017" name="Front. Plant Sci.">
        <title>Climate Clever Clovers: New Paradigm to Reduce the Environmental Footprint of Ruminants by Breeding Low Methanogenic Forages Utilizing Haplotype Variation.</title>
        <authorList>
            <person name="Kaur P."/>
            <person name="Appels R."/>
            <person name="Bayer P.E."/>
            <person name="Keeble-Gagnere G."/>
            <person name="Wang J."/>
            <person name="Hirakawa H."/>
            <person name="Shirasawa K."/>
            <person name="Vercoe P."/>
            <person name="Stefanova K."/>
            <person name="Durmic Z."/>
            <person name="Nichols P."/>
            <person name="Revell C."/>
            <person name="Isobe S.N."/>
            <person name="Edwards D."/>
            <person name="Erskine W."/>
        </authorList>
    </citation>
    <scope>NUCLEOTIDE SEQUENCE [LARGE SCALE GENOMIC DNA]</scope>
    <source>
        <strain evidence="2">cv. Daliak</strain>
    </source>
</reference>
<keyword evidence="2" id="KW-1185">Reference proteome</keyword>
<sequence>MLATSHRQRAKIRRAGDVVTFTFIEIGLNLLLAAFQDYRQTFPELRPSLSISGACQRPQGSNLSDRLPGLTARSLSLFFIFISPLYIERGDDTWRGIPDRLVNVSDSTGKREGQVGFIRYTMVCTDPLSSCRVRIVD</sequence>
<dbReference type="AlphaFoldDB" id="A0A2Z6PL95"/>
<evidence type="ECO:0000313" key="1">
    <source>
        <dbReference type="EMBL" id="GAU51735.1"/>
    </source>
</evidence>